<evidence type="ECO:0000256" key="3">
    <source>
        <dbReference type="ARBA" id="ARBA00022801"/>
    </source>
</evidence>
<keyword evidence="3 6" id="KW-0378">Hydrolase</keyword>
<dbReference type="EMBL" id="UFSM01000001">
    <property type="protein sequence ID" value="SUU90399.1"/>
    <property type="molecule type" value="Genomic_DNA"/>
</dbReference>
<evidence type="ECO:0000256" key="1">
    <source>
        <dbReference type="ARBA" id="ARBA00007749"/>
    </source>
</evidence>
<feature type="domain" description="Metallo-beta-lactamase" evidence="5">
    <location>
        <begin position="88"/>
        <end position="301"/>
    </location>
</feature>
<comment type="similarity">
    <text evidence="1">Belongs to the metallo-beta-lactamase superfamily.</text>
</comment>
<dbReference type="InterPro" id="IPR051013">
    <property type="entry name" value="MBL_superfamily_lactonases"/>
</dbReference>
<evidence type="ECO:0000313" key="7">
    <source>
        <dbReference type="Proteomes" id="UP000254701"/>
    </source>
</evidence>
<dbReference type="GO" id="GO:0102007">
    <property type="term" value="F:acyl-L-homoserine-lactone lactonohydrolase activity"/>
    <property type="evidence" value="ECO:0007669"/>
    <property type="project" value="UniProtKB-EC"/>
</dbReference>
<protein>
    <submittedName>
        <fullName evidence="6">N-acyl homoserine lactonase</fullName>
        <ecNumber evidence="6">3.1.1.81</ecNumber>
    </submittedName>
</protein>
<dbReference type="PANTHER" id="PTHR42978">
    <property type="entry name" value="QUORUM-QUENCHING LACTONASE YTNP-RELATED-RELATED"/>
    <property type="match status" value="1"/>
</dbReference>
<keyword evidence="4" id="KW-0862">Zinc</keyword>
<dbReference type="OrthoDB" id="9773738at2"/>
<dbReference type="InterPro" id="IPR001279">
    <property type="entry name" value="Metallo-B-lactamas"/>
</dbReference>
<dbReference type="InterPro" id="IPR036866">
    <property type="entry name" value="RibonucZ/Hydroxyglut_hydro"/>
</dbReference>
<dbReference type="Proteomes" id="UP000254701">
    <property type="component" value="Unassembled WGS sequence"/>
</dbReference>
<evidence type="ECO:0000256" key="4">
    <source>
        <dbReference type="ARBA" id="ARBA00022833"/>
    </source>
</evidence>
<dbReference type="SMART" id="SM00849">
    <property type="entry name" value="Lactamase_B"/>
    <property type="match status" value="1"/>
</dbReference>
<dbReference type="Pfam" id="PF00753">
    <property type="entry name" value="Lactamase_B"/>
    <property type="match status" value="1"/>
</dbReference>
<keyword evidence="2" id="KW-0479">Metal-binding</keyword>
<dbReference type="AlphaFoldDB" id="A0A380WN41"/>
<proteinExistence type="inferred from homology"/>
<dbReference type="EC" id="3.1.1.81" evidence="6"/>
<dbReference type="CDD" id="cd16277">
    <property type="entry name" value="metallo-hydrolase-like_MBL-fold"/>
    <property type="match status" value="1"/>
</dbReference>
<dbReference type="Gene3D" id="3.60.15.10">
    <property type="entry name" value="Ribonuclease Z/Hydroxyacylglutathione hydrolase-like"/>
    <property type="match status" value="1"/>
</dbReference>
<evidence type="ECO:0000259" key="5">
    <source>
        <dbReference type="SMART" id="SM00849"/>
    </source>
</evidence>
<evidence type="ECO:0000313" key="6">
    <source>
        <dbReference type="EMBL" id="SUU90399.1"/>
    </source>
</evidence>
<sequence>MAIPSPANATFEAACGMKVTRRRISELDIELEQLHAGPVVVTCIPDMANVAWPAKAIFAGLSREDLEAAFRRSPEGTVDPAGETVALSFNCYVIETPDYVALIDGGIGDGKERPHRPAWHRRETMFLDTLAAIGISPERVDIVINTHLHADHVGWNTRREGETWRPTFPNARYVVAETELAHWTKVHEASVDGNTLHGAFADSVLPIIRSVGFEAVASDAEVAAGLRLKPAPGHSPGMVVVALDSEEGEVLFLADAVHHPLQLGDDGIVCNFCEDPVLARATRIGLLGAAAASGTVLAPYHFPAPVFGRLKAEAASFRFVPLDIEATDRLATDLAINNAR</sequence>
<gene>
    <name evidence="6" type="primary">Y2-aiiA</name>
    <name evidence="6" type="ORF">NCTC10684_03655</name>
</gene>
<reference evidence="6 7" key="1">
    <citation type="submission" date="2018-06" db="EMBL/GenBank/DDBJ databases">
        <authorList>
            <consortium name="Pathogen Informatics"/>
            <person name="Doyle S."/>
        </authorList>
    </citation>
    <scope>NUCLEOTIDE SEQUENCE [LARGE SCALE GENOMIC DNA]</scope>
    <source>
        <strain evidence="6 7">NCTC10684</strain>
    </source>
</reference>
<dbReference type="PANTHER" id="PTHR42978:SF6">
    <property type="entry name" value="QUORUM-QUENCHING LACTONASE YTNP-RELATED"/>
    <property type="match status" value="1"/>
</dbReference>
<organism evidence="6 7">
    <name type="scientific">Aminobacter aminovorans</name>
    <name type="common">Chelatobacter heintzii</name>
    <dbReference type="NCBI Taxonomy" id="83263"/>
    <lineage>
        <taxon>Bacteria</taxon>
        <taxon>Pseudomonadati</taxon>
        <taxon>Pseudomonadota</taxon>
        <taxon>Alphaproteobacteria</taxon>
        <taxon>Hyphomicrobiales</taxon>
        <taxon>Phyllobacteriaceae</taxon>
        <taxon>Aminobacter</taxon>
    </lineage>
</organism>
<dbReference type="SUPFAM" id="SSF56281">
    <property type="entry name" value="Metallo-hydrolase/oxidoreductase"/>
    <property type="match status" value="1"/>
</dbReference>
<evidence type="ECO:0000256" key="2">
    <source>
        <dbReference type="ARBA" id="ARBA00022723"/>
    </source>
</evidence>
<dbReference type="GO" id="GO:0046872">
    <property type="term" value="F:metal ion binding"/>
    <property type="evidence" value="ECO:0007669"/>
    <property type="project" value="UniProtKB-KW"/>
</dbReference>
<accession>A0A380WN41</accession>
<name>A0A380WN41_AMIAI</name>